<sequence length="130" mass="15192">MDLWIQRLHYLPHRFMLQGRRIASISYEIVIFKKKLKRKFASPHLIEILLIIPFLKSIFHKTSQLCFSGKAEKIEQMELDFESKGKITTTNGTKELCNAQLLLTAELSEKLEKAQKKLENTEQVLFDLEA</sequence>
<name>A0AAP0HYQ7_9MAGN</name>
<protein>
    <submittedName>
        <fullName evidence="1">Uncharacterized protein</fullName>
    </submittedName>
</protein>
<keyword evidence="2" id="KW-1185">Reference proteome</keyword>
<dbReference type="EMBL" id="JBBNAE010000008">
    <property type="protein sequence ID" value="KAK9102852.1"/>
    <property type="molecule type" value="Genomic_DNA"/>
</dbReference>
<proteinExistence type="predicted"/>
<organism evidence="1 2">
    <name type="scientific">Stephania japonica</name>
    <dbReference type="NCBI Taxonomy" id="461633"/>
    <lineage>
        <taxon>Eukaryota</taxon>
        <taxon>Viridiplantae</taxon>
        <taxon>Streptophyta</taxon>
        <taxon>Embryophyta</taxon>
        <taxon>Tracheophyta</taxon>
        <taxon>Spermatophyta</taxon>
        <taxon>Magnoliopsida</taxon>
        <taxon>Ranunculales</taxon>
        <taxon>Menispermaceae</taxon>
        <taxon>Menispermoideae</taxon>
        <taxon>Cissampelideae</taxon>
        <taxon>Stephania</taxon>
    </lineage>
</organism>
<dbReference type="Proteomes" id="UP001417504">
    <property type="component" value="Unassembled WGS sequence"/>
</dbReference>
<accession>A0AAP0HYQ7</accession>
<evidence type="ECO:0000313" key="2">
    <source>
        <dbReference type="Proteomes" id="UP001417504"/>
    </source>
</evidence>
<comment type="caution">
    <text evidence="1">The sequence shown here is derived from an EMBL/GenBank/DDBJ whole genome shotgun (WGS) entry which is preliminary data.</text>
</comment>
<gene>
    <name evidence="1" type="ORF">Sjap_020106</name>
</gene>
<evidence type="ECO:0000313" key="1">
    <source>
        <dbReference type="EMBL" id="KAK9102852.1"/>
    </source>
</evidence>
<dbReference type="AlphaFoldDB" id="A0AAP0HYQ7"/>
<reference evidence="1 2" key="1">
    <citation type="submission" date="2024-01" db="EMBL/GenBank/DDBJ databases">
        <title>Genome assemblies of Stephania.</title>
        <authorList>
            <person name="Yang L."/>
        </authorList>
    </citation>
    <scope>NUCLEOTIDE SEQUENCE [LARGE SCALE GENOMIC DNA]</scope>
    <source>
        <strain evidence="1">QJT</strain>
        <tissue evidence="1">Leaf</tissue>
    </source>
</reference>